<dbReference type="PATRIC" id="fig|362413.3.peg.1943"/>
<dbReference type="Proteomes" id="UP000050443">
    <property type="component" value="Unassembled WGS sequence"/>
</dbReference>
<gene>
    <name evidence="2" type="ORF">RC62_1996</name>
</gene>
<dbReference type="RefSeq" id="WP_055097464.1">
    <property type="nucleotide sequence ID" value="NZ_JRLF01000014.1"/>
</dbReference>
<dbReference type="EMBL" id="JRLF01000014">
    <property type="protein sequence ID" value="KQB38636.1"/>
    <property type="molecule type" value="Genomic_DNA"/>
</dbReference>
<evidence type="ECO:0000313" key="2">
    <source>
        <dbReference type="EMBL" id="KQB38636.1"/>
    </source>
</evidence>
<dbReference type="OrthoDB" id="1361771at2"/>
<comment type="caution">
    <text evidence="2">The sequence shown here is derived from an EMBL/GenBank/DDBJ whole genome shotgun (WGS) entry which is preliminary data.</text>
</comment>
<proteinExistence type="predicted"/>
<reference evidence="2 3" key="1">
    <citation type="submission" date="2014-09" db="EMBL/GenBank/DDBJ databases">
        <title>Genome sequence of Flavobacterium aquidurense RC62.</title>
        <authorList>
            <person name="Kim J.F."/>
            <person name="Kwak M.-J."/>
        </authorList>
    </citation>
    <scope>NUCLEOTIDE SEQUENCE [LARGE SCALE GENOMIC DNA]</scope>
    <source>
        <strain evidence="2 3">RC62</strain>
    </source>
</reference>
<dbReference type="STRING" id="362413.RC62_1996"/>
<sequence>METYQFITEKNIKQFNQMISAKTRNGFVITEHNEKLPYVVLSKEKTAIKHSFHLFITCITFGLWSIVWVYLSITLSRKKNILLAVDEDGNLFEDKCLSKEN</sequence>
<organism evidence="2 3">
    <name type="scientific">Flavobacterium aquidurense</name>
    <dbReference type="NCBI Taxonomy" id="362413"/>
    <lineage>
        <taxon>Bacteria</taxon>
        <taxon>Pseudomonadati</taxon>
        <taxon>Bacteroidota</taxon>
        <taxon>Flavobacteriia</taxon>
        <taxon>Flavobacteriales</taxon>
        <taxon>Flavobacteriaceae</taxon>
        <taxon>Flavobacterium</taxon>
    </lineage>
</organism>
<dbReference type="AlphaFoldDB" id="A0A0N8VM87"/>
<feature type="transmembrane region" description="Helical" evidence="1">
    <location>
        <begin position="52"/>
        <end position="71"/>
    </location>
</feature>
<keyword evidence="1" id="KW-0812">Transmembrane</keyword>
<accession>A0A0N8VM87</accession>
<name>A0A0N8VM87_9FLAO</name>
<protein>
    <submittedName>
        <fullName evidence="2">Uncharacterized protein</fullName>
    </submittedName>
</protein>
<keyword evidence="1" id="KW-0472">Membrane</keyword>
<keyword evidence="1" id="KW-1133">Transmembrane helix</keyword>
<evidence type="ECO:0000313" key="3">
    <source>
        <dbReference type="Proteomes" id="UP000050443"/>
    </source>
</evidence>
<evidence type="ECO:0000256" key="1">
    <source>
        <dbReference type="SAM" id="Phobius"/>
    </source>
</evidence>